<keyword evidence="8" id="KW-1185">Reference proteome</keyword>
<feature type="region of interest" description="Disordered" evidence="6">
    <location>
        <begin position="1"/>
        <end position="37"/>
    </location>
</feature>
<dbReference type="EMBL" id="OA882498">
    <property type="protein sequence ID" value="CAD7275694.1"/>
    <property type="molecule type" value="Genomic_DNA"/>
</dbReference>
<dbReference type="PANTHER" id="PTHR13546:SF15">
    <property type="entry name" value="CCDC85"/>
    <property type="match status" value="1"/>
</dbReference>
<feature type="compositionally biased region" description="Basic and acidic residues" evidence="6">
    <location>
        <begin position="1"/>
        <end position="12"/>
    </location>
</feature>
<dbReference type="EMBL" id="CAJPEX010000461">
    <property type="protein sequence ID" value="CAG0915846.1"/>
    <property type="molecule type" value="Genomic_DNA"/>
</dbReference>
<gene>
    <name evidence="7" type="ORF">NMOB1V02_LOCUS3483</name>
</gene>
<dbReference type="AlphaFoldDB" id="A0A7R9BHZ1"/>
<sequence>MKQRHDDTEPSHTVHSTSSSSASTLPQPAQKGRKLAREWQRFGRYTASVMRQEVSAYQSKLRELERKQQELIKDNLELKRIDVRKMRLVSSRRHKLVPNNFIRTRKKTCVMNPSRINTRRKLDEDVNRHLDCDDR</sequence>
<evidence type="ECO:0000256" key="3">
    <source>
        <dbReference type="ARBA" id="ARBA00022949"/>
    </source>
</evidence>
<feature type="compositionally biased region" description="Low complexity" evidence="6">
    <location>
        <begin position="13"/>
        <end position="24"/>
    </location>
</feature>
<organism evidence="7">
    <name type="scientific">Notodromas monacha</name>
    <dbReference type="NCBI Taxonomy" id="399045"/>
    <lineage>
        <taxon>Eukaryota</taxon>
        <taxon>Metazoa</taxon>
        <taxon>Ecdysozoa</taxon>
        <taxon>Arthropoda</taxon>
        <taxon>Crustacea</taxon>
        <taxon>Oligostraca</taxon>
        <taxon>Ostracoda</taxon>
        <taxon>Podocopa</taxon>
        <taxon>Podocopida</taxon>
        <taxon>Cypridocopina</taxon>
        <taxon>Cypridoidea</taxon>
        <taxon>Cyprididae</taxon>
        <taxon>Notodromas</taxon>
    </lineage>
</organism>
<dbReference type="PANTHER" id="PTHR13546">
    <property type="entry name" value="RE60986P"/>
    <property type="match status" value="1"/>
</dbReference>
<proteinExistence type="inferred from homology"/>
<evidence type="ECO:0000256" key="6">
    <source>
        <dbReference type="SAM" id="MobiDB-lite"/>
    </source>
</evidence>
<evidence type="ECO:0000256" key="5">
    <source>
        <dbReference type="SAM" id="Coils"/>
    </source>
</evidence>
<reference evidence="7" key="1">
    <citation type="submission" date="2020-11" db="EMBL/GenBank/DDBJ databases">
        <authorList>
            <person name="Tran Van P."/>
        </authorList>
    </citation>
    <scope>NUCLEOTIDE SEQUENCE</scope>
</reference>
<keyword evidence="4 5" id="KW-0175">Coiled coil</keyword>
<evidence type="ECO:0000256" key="4">
    <source>
        <dbReference type="ARBA" id="ARBA00023054"/>
    </source>
</evidence>
<dbReference type="GO" id="GO:0005912">
    <property type="term" value="C:adherens junction"/>
    <property type="evidence" value="ECO:0007669"/>
    <property type="project" value="UniProtKB-SubCell"/>
</dbReference>
<evidence type="ECO:0000256" key="1">
    <source>
        <dbReference type="ARBA" id="ARBA00004536"/>
    </source>
</evidence>
<dbReference type="InterPro" id="IPR019359">
    <property type="entry name" value="CCDC85"/>
</dbReference>
<accession>A0A7R9BHZ1</accession>
<feature type="coiled-coil region" evidence="5">
    <location>
        <begin position="47"/>
        <end position="81"/>
    </location>
</feature>
<evidence type="ECO:0000313" key="7">
    <source>
        <dbReference type="EMBL" id="CAD7275694.1"/>
    </source>
</evidence>
<protein>
    <submittedName>
        <fullName evidence="7">Uncharacterized protein</fullName>
    </submittedName>
</protein>
<evidence type="ECO:0000313" key="8">
    <source>
        <dbReference type="Proteomes" id="UP000678499"/>
    </source>
</evidence>
<comment type="subcellular location">
    <subcellularLocation>
        <location evidence="1">Cell junction</location>
        <location evidence="1">Adherens junction</location>
    </subcellularLocation>
</comment>
<dbReference type="Pfam" id="PF10226">
    <property type="entry name" value="CCDC85"/>
    <property type="match status" value="1"/>
</dbReference>
<evidence type="ECO:0000256" key="2">
    <source>
        <dbReference type="ARBA" id="ARBA00009052"/>
    </source>
</evidence>
<dbReference type="Proteomes" id="UP000678499">
    <property type="component" value="Unassembled WGS sequence"/>
</dbReference>
<keyword evidence="3" id="KW-0965">Cell junction</keyword>
<comment type="similarity">
    <text evidence="2">Belongs to the CCDC85 family.</text>
</comment>
<name>A0A7R9BHZ1_9CRUS</name>
<dbReference type="OrthoDB" id="10056395at2759"/>